<evidence type="ECO:0000313" key="2">
    <source>
        <dbReference type="Proteomes" id="UP000622890"/>
    </source>
</evidence>
<dbReference type="EMBL" id="JAEPBG010000006">
    <property type="protein sequence ID" value="MBK4735959.1"/>
    <property type="molecule type" value="Genomic_DNA"/>
</dbReference>
<accession>A0A934T036</accession>
<dbReference type="Proteomes" id="UP000622890">
    <property type="component" value="Unassembled WGS sequence"/>
</dbReference>
<gene>
    <name evidence="1" type="ORF">JJB74_15165</name>
</gene>
<reference evidence="1" key="1">
    <citation type="submission" date="2021-01" db="EMBL/GenBank/DDBJ databases">
        <title>Genome sequence of strain Noviherbaspirillum sp. DKR-6.</title>
        <authorList>
            <person name="Chaudhary D.K."/>
        </authorList>
    </citation>
    <scope>NUCLEOTIDE SEQUENCE</scope>
    <source>
        <strain evidence="1">DKR-6</strain>
    </source>
</reference>
<protein>
    <submittedName>
        <fullName evidence="1">Uncharacterized protein</fullName>
    </submittedName>
</protein>
<evidence type="ECO:0000313" key="1">
    <source>
        <dbReference type="EMBL" id="MBK4735959.1"/>
    </source>
</evidence>
<dbReference type="RefSeq" id="WP_200592895.1">
    <property type="nucleotide sequence ID" value="NZ_JAEPBG010000006.1"/>
</dbReference>
<organism evidence="1 2">
    <name type="scientific">Noviherbaspirillum pedocola</name>
    <dbReference type="NCBI Taxonomy" id="2801341"/>
    <lineage>
        <taxon>Bacteria</taxon>
        <taxon>Pseudomonadati</taxon>
        <taxon>Pseudomonadota</taxon>
        <taxon>Betaproteobacteria</taxon>
        <taxon>Burkholderiales</taxon>
        <taxon>Oxalobacteraceae</taxon>
        <taxon>Noviherbaspirillum</taxon>
    </lineage>
</organism>
<name>A0A934T036_9BURK</name>
<keyword evidence="2" id="KW-1185">Reference proteome</keyword>
<dbReference type="AlphaFoldDB" id="A0A934T036"/>
<comment type="caution">
    <text evidence="1">The sequence shown here is derived from an EMBL/GenBank/DDBJ whole genome shotgun (WGS) entry which is preliminary data.</text>
</comment>
<proteinExistence type="predicted"/>
<sequence>MDTKEAKPVEGVKRGMAEVMTDAFDRLVTRVYDEEGERLFDLPGKVSAELVDCVIGISDASFKHGKGVGELSLACDPRRLLRIE</sequence>